<evidence type="ECO:0000256" key="7">
    <source>
        <dbReference type="ARBA" id="ARBA00022801"/>
    </source>
</evidence>
<feature type="chain" id="PRO_5005350255" description="alpha-amylase" evidence="17">
    <location>
        <begin position="22"/>
        <end position="549"/>
    </location>
</feature>
<dbReference type="STRING" id="759273.H1V0V7"/>
<dbReference type="SMART" id="SM00642">
    <property type="entry name" value="Aamy"/>
    <property type="match status" value="1"/>
</dbReference>
<feature type="site" description="Transition state stabilizer" evidence="14">
    <location>
        <position position="314"/>
    </location>
</feature>
<evidence type="ECO:0000256" key="1">
    <source>
        <dbReference type="ARBA" id="ARBA00000548"/>
    </source>
</evidence>
<dbReference type="Gene3D" id="3.20.20.80">
    <property type="entry name" value="Glycosidases"/>
    <property type="match status" value="1"/>
</dbReference>
<dbReference type="GO" id="GO:0005509">
    <property type="term" value="F:calcium ion binding"/>
    <property type="evidence" value="ECO:0007669"/>
    <property type="project" value="InterPro"/>
</dbReference>
<dbReference type="Pfam" id="PF00128">
    <property type="entry name" value="Alpha-amylase"/>
    <property type="match status" value="1"/>
</dbReference>
<feature type="disulfide bond" evidence="15">
    <location>
        <begin position="169"/>
        <end position="182"/>
    </location>
</feature>
<keyword evidence="12" id="KW-0326">Glycosidase</keyword>
<keyword evidence="6 17" id="KW-0732">Signal</keyword>
<evidence type="ECO:0000256" key="5">
    <source>
        <dbReference type="ARBA" id="ARBA00022723"/>
    </source>
</evidence>
<keyword evidence="7" id="KW-0378">Hydrolase</keyword>
<evidence type="ECO:0000256" key="16">
    <source>
        <dbReference type="PIRSR" id="PIRSR001024-5"/>
    </source>
</evidence>
<evidence type="ECO:0000256" key="15">
    <source>
        <dbReference type="PIRSR" id="PIRSR001024-4"/>
    </source>
</evidence>
<dbReference type="GO" id="GO:0004556">
    <property type="term" value="F:alpha-amylase activity"/>
    <property type="evidence" value="ECO:0007669"/>
    <property type="project" value="UniProtKB-EC"/>
</dbReference>
<dbReference type="eggNOG" id="KOG0471">
    <property type="taxonomic scope" value="Eukaryota"/>
</dbReference>
<dbReference type="AlphaFoldDB" id="H1V0V7"/>
<dbReference type="SUPFAM" id="SSF51011">
    <property type="entry name" value="Glycosyl hydrolase domain"/>
    <property type="match status" value="1"/>
</dbReference>
<dbReference type="PIRSF" id="PIRSF001024">
    <property type="entry name" value="Alph-amyl_fung"/>
    <property type="match status" value="1"/>
</dbReference>
<feature type="binding site" evidence="16">
    <location>
        <position position="218"/>
    </location>
    <ligand>
        <name>substrate</name>
    </ligand>
</feature>
<feature type="active site" description="Proton donor" evidence="13">
    <location>
        <position position="246"/>
    </location>
</feature>
<dbReference type="InterPro" id="IPR006047">
    <property type="entry name" value="GH13_cat_dom"/>
</dbReference>
<feature type="binding site" evidence="16">
    <location>
        <position position="361"/>
    </location>
    <ligand>
        <name>substrate</name>
    </ligand>
</feature>
<evidence type="ECO:0000256" key="9">
    <source>
        <dbReference type="ARBA" id="ARBA00023157"/>
    </source>
</evidence>
<dbReference type="InterPro" id="IPR017853">
    <property type="entry name" value="GH"/>
</dbReference>
<feature type="binding site" evidence="16">
    <location>
        <position position="104"/>
    </location>
    <ligand>
        <name>substrate</name>
    </ligand>
</feature>
<keyword evidence="11" id="KW-0119">Carbohydrate metabolism</keyword>
<evidence type="ECO:0000256" key="6">
    <source>
        <dbReference type="ARBA" id="ARBA00022729"/>
    </source>
</evidence>
<evidence type="ECO:0000256" key="17">
    <source>
        <dbReference type="SAM" id="SignalP"/>
    </source>
</evidence>
<dbReference type="Pfam" id="PF09260">
    <property type="entry name" value="A_amylase_dom_C"/>
    <property type="match status" value="1"/>
</dbReference>
<dbReference type="FunFam" id="3.20.20.80:FF:000120">
    <property type="entry name" value="Alpha-amylase A"/>
    <property type="match status" value="1"/>
</dbReference>
<protein>
    <recommendedName>
        <fullName evidence="4">alpha-amylase</fullName>
        <ecNumber evidence="4">3.2.1.1</ecNumber>
    </recommendedName>
</protein>
<feature type="binding site" evidence="16">
    <location>
        <position position="314"/>
    </location>
    <ligand>
        <name>substrate</name>
    </ligand>
</feature>
<evidence type="ECO:0000256" key="14">
    <source>
        <dbReference type="PIRSR" id="PIRSR001024-2"/>
    </source>
</evidence>
<feature type="binding site" evidence="16">
    <location>
        <position position="143"/>
    </location>
    <ligand>
        <name>substrate</name>
    </ligand>
</feature>
<dbReference type="EC" id="3.2.1.1" evidence="4"/>
<dbReference type="GO" id="GO:0016052">
    <property type="term" value="P:carbohydrate catabolic process"/>
    <property type="evidence" value="ECO:0007669"/>
    <property type="project" value="InterPro"/>
</dbReference>
<comment type="similarity">
    <text evidence="3">Belongs to the glycosyl hydrolase 13 family.</text>
</comment>
<evidence type="ECO:0000259" key="18">
    <source>
        <dbReference type="SMART" id="SM00642"/>
    </source>
</evidence>
<comment type="cofactor">
    <cofactor evidence="2">
        <name>Ca(2+)</name>
        <dbReference type="ChEBI" id="CHEBI:29108"/>
    </cofactor>
</comment>
<keyword evidence="10" id="KW-0325">Glycoprotein</keyword>
<dbReference type="Gene3D" id="2.60.40.1180">
    <property type="entry name" value="Golgi alpha-mannosidase II"/>
    <property type="match status" value="1"/>
</dbReference>
<keyword evidence="5" id="KW-0479">Metal-binding</keyword>
<dbReference type="PANTHER" id="PTHR10357">
    <property type="entry name" value="ALPHA-AMYLASE FAMILY MEMBER"/>
    <property type="match status" value="1"/>
</dbReference>
<dbReference type="InterPro" id="IPR013780">
    <property type="entry name" value="Glyco_hydro_b"/>
</dbReference>
<proteinExistence type="inferred from homology"/>
<keyword evidence="8" id="KW-0106">Calcium</keyword>
<evidence type="ECO:0000256" key="12">
    <source>
        <dbReference type="ARBA" id="ARBA00023295"/>
    </source>
</evidence>
<feature type="disulfide bond" evidence="15">
    <location>
        <begin position="50"/>
        <end position="58"/>
    </location>
</feature>
<sequence>MRSLKSSLSLLAVGALQGASALDAAGWRNQSIYQIITDRFATSDGSTPACDTTPGLYCGGTWKGITSKLDYIQNLGATAIWISPIVKNVEGNINGYGEGYHGFWTEDIYSINPHFGTEADLKELADSLHARGMYLMIDVAPNHVGLNDDPGNYAKYKPFNKPEYYHKECPIAWNNITSEQLCWLEGLPDLRTEDAYVRQVYASWIKDLVAKYSIDGLRVDTALEIEPEFFSEGGFREAAGVFLLAEVSHSSLDLLAPYQGVLDGILDYNGFHSVSPAFGKVEGDLEALYQSINKMASTASIDPSVWGSFVENQDQVRFANRNSDVALAKNLYSLVMLRDGIPIVYYGQEQHFNGGANPHNREALWLGGYDIHSELYGWIQQTNKVRVHAAAANADFLTRERTRAVFSYGSKDSSRVIALRKGQLFSMYTNGGVAATNNVMFAIARNVHGFAIGSDVVDVMNCESFQVASHGRLWVQMPDGGLPRVFLPKEQAEGLCNDVKAPLASATIKVGVDKNTGYNKRSVPFVATVLERYLSPYWHLENADSEWED</sequence>
<dbReference type="InterPro" id="IPR015340">
    <property type="entry name" value="A_amylase_C_dom"/>
</dbReference>
<dbReference type="Proteomes" id="UP000007174">
    <property type="component" value="Unassembled WGS sequence"/>
</dbReference>
<gene>
    <name evidence="19" type="ORF">CH063_05959</name>
</gene>
<dbReference type="EMBL" id="CACQ02000920">
    <property type="protein sequence ID" value="CCF33858.1"/>
    <property type="molecule type" value="Genomic_DNA"/>
</dbReference>
<evidence type="ECO:0000256" key="4">
    <source>
        <dbReference type="ARBA" id="ARBA00012595"/>
    </source>
</evidence>
<organism evidence="19 20">
    <name type="scientific">Colletotrichum higginsianum (strain IMI 349063)</name>
    <name type="common">Crucifer anthracnose fungus</name>
    <dbReference type="NCBI Taxonomy" id="759273"/>
    <lineage>
        <taxon>Eukaryota</taxon>
        <taxon>Fungi</taxon>
        <taxon>Dikarya</taxon>
        <taxon>Ascomycota</taxon>
        <taxon>Pezizomycotina</taxon>
        <taxon>Sordariomycetes</taxon>
        <taxon>Hypocreomycetidae</taxon>
        <taxon>Glomerellales</taxon>
        <taxon>Glomerellaceae</taxon>
        <taxon>Colletotrichum</taxon>
        <taxon>Colletotrichum destructivum species complex</taxon>
    </lineage>
</organism>
<dbReference type="HOGENOM" id="CLU_006462_7_2_1"/>
<comment type="catalytic activity">
    <reaction evidence="1">
        <text>Endohydrolysis of (1-&gt;4)-alpha-D-glucosidic linkages in polysaccharides containing three or more (1-&gt;4)-alpha-linked D-glucose units.</text>
        <dbReference type="EC" id="3.2.1.1"/>
    </reaction>
</comment>
<dbReference type="InterPro" id="IPR013777">
    <property type="entry name" value="A-amylase-like"/>
</dbReference>
<dbReference type="PANTHER" id="PTHR10357:SF215">
    <property type="entry name" value="ALPHA-AMYLASE 1"/>
    <property type="match status" value="1"/>
</dbReference>
<feature type="disulfide bond" evidence="15">
    <location>
        <begin position="462"/>
        <end position="496"/>
    </location>
</feature>
<name>H1V0V7_COLHI</name>
<evidence type="ECO:0000256" key="2">
    <source>
        <dbReference type="ARBA" id="ARBA00001913"/>
    </source>
</evidence>
<evidence type="ECO:0000256" key="13">
    <source>
        <dbReference type="PIRSR" id="PIRSR001024-1"/>
    </source>
</evidence>
<accession>H1V0V7</accession>
<feature type="signal peptide" evidence="17">
    <location>
        <begin position="1"/>
        <end position="21"/>
    </location>
</feature>
<dbReference type="VEuPathDB" id="FungiDB:CH63R_05401"/>
<reference evidence="20" key="1">
    <citation type="journal article" date="2012" name="Nat. Genet.">
        <title>Lifestyle transitions in plant pathogenic Colletotrichum fungi deciphered by genome and transcriptome analyses.</title>
        <authorList>
            <person name="O'Connell R.J."/>
            <person name="Thon M.R."/>
            <person name="Hacquard S."/>
            <person name="Amyotte S.G."/>
            <person name="Kleemann J."/>
            <person name="Torres M.F."/>
            <person name="Damm U."/>
            <person name="Buiate E.A."/>
            <person name="Epstein L."/>
            <person name="Alkan N."/>
            <person name="Altmueller J."/>
            <person name="Alvarado-Balderrama L."/>
            <person name="Bauser C.A."/>
            <person name="Becker C."/>
            <person name="Birren B.W."/>
            <person name="Chen Z."/>
            <person name="Choi J."/>
            <person name="Crouch J.A."/>
            <person name="Duvick J.P."/>
            <person name="Farman M.A."/>
            <person name="Gan P."/>
            <person name="Heiman D."/>
            <person name="Henrissat B."/>
            <person name="Howard R.J."/>
            <person name="Kabbage M."/>
            <person name="Koch C."/>
            <person name="Kracher B."/>
            <person name="Kubo Y."/>
            <person name="Law A.D."/>
            <person name="Lebrun M.-H."/>
            <person name="Lee Y.-H."/>
            <person name="Miyara I."/>
            <person name="Moore N."/>
            <person name="Neumann U."/>
            <person name="Nordstroem K."/>
            <person name="Panaccione D.G."/>
            <person name="Panstruga R."/>
            <person name="Place M."/>
            <person name="Proctor R.H."/>
            <person name="Prusky D."/>
            <person name="Rech G."/>
            <person name="Reinhardt R."/>
            <person name="Rollins J.A."/>
            <person name="Rounsley S."/>
            <person name="Schardl C.L."/>
            <person name="Schwartz D.C."/>
            <person name="Shenoy N."/>
            <person name="Shirasu K."/>
            <person name="Sikhakolli U.R."/>
            <person name="Stueber K."/>
            <person name="Sukno S.A."/>
            <person name="Sweigard J.A."/>
            <person name="Takano Y."/>
            <person name="Takahara H."/>
            <person name="Trail F."/>
            <person name="van der Does H.C."/>
            <person name="Voll L.M."/>
            <person name="Will I."/>
            <person name="Young S."/>
            <person name="Zeng Q."/>
            <person name="Zhang J."/>
            <person name="Zhou S."/>
            <person name="Dickman M.B."/>
            <person name="Schulze-Lefert P."/>
            <person name="Ver Loren van Themaat E."/>
            <person name="Ma L.-J."/>
            <person name="Vaillancourt L.J."/>
        </authorList>
    </citation>
    <scope>NUCLEOTIDE SEQUENCE [LARGE SCALE GENOMIC DNA]</scope>
    <source>
        <strain evidence="20">IMI 349063</strain>
    </source>
</reference>
<evidence type="ECO:0000256" key="8">
    <source>
        <dbReference type="ARBA" id="ARBA00022837"/>
    </source>
</evidence>
<evidence type="ECO:0000313" key="19">
    <source>
        <dbReference type="EMBL" id="CCF33858.1"/>
    </source>
</evidence>
<dbReference type="SUPFAM" id="SSF51445">
    <property type="entry name" value="(Trans)glycosidases"/>
    <property type="match status" value="1"/>
</dbReference>
<keyword evidence="9 15" id="KW-1015">Disulfide bond</keyword>
<evidence type="ECO:0000256" key="11">
    <source>
        <dbReference type="ARBA" id="ARBA00023277"/>
    </source>
</evidence>
<dbReference type="CDD" id="cd11319">
    <property type="entry name" value="AmyAc_euk_AmyA"/>
    <property type="match status" value="1"/>
</dbReference>
<feature type="domain" description="Glycosyl hydrolase family 13 catalytic" evidence="18">
    <location>
        <begin position="34"/>
        <end position="386"/>
    </location>
</feature>
<feature type="active site" description="Nucleophile" evidence="13">
    <location>
        <position position="220"/>
    </location>
</feature>
<evidence type="ECO:0000256" key="3">
    <source>
        <dbReference type="ARBA" id="ARBA00008061"/>
    </source>
</evidence>
<evidence type="ECO:0000313" key="20">
    <source>
        <dbReference type="Proteomes" id="UP000007174"/>
    </source>
</evidence>
<evidence type="ECO:0000256" key="10">
    <source>
        <dbReference type="ARBA" id="ARBA00023180"/>
    </source>
</evidence>